<evidence type="ECO:0000313" key="10">
    <source>
        <dbReference type="Proteomes" id="UP000886725"/>
    </source>
</evidence>
<keyword evidence="3" id="KW-1003">Cell membrane</keyword>
<accession>A0A9D1CL03</accession>
<feature type="domain" description="ABC transporter" evidence="8">
    <location>
        <begin position="7"/>
        <end position="238"/>
    </location>
</feature>
<dbReference type="EMBL" id="DVFU01000023">
    <property type="protein sequence ID" value="HIQ64279.1"/>
    <property type="molecule type" value="Genomic_DNA"/>
</dbReference>
<dbReference type="GO" id="GO:0042626">
    <property type="term" value="F:ATPase-coupled transmembrane transporter activity"/>
    <property type="evidence" value="ECO:0007669"/>
    <property type="project" value="TreeGrafter"/>
</dbReference>
<dbReference type="InterPro" id="IPR027417">
    <property type="entry name" value="P-loop_NTPase"/>
</dbReference>
<dbReference type="PROSITE" id="PS50893">
    <property type="entry name" value="ABC_TRANSPORTER_2"/>
    <property type="match status" value="1"/>
</dbReference>
<evidence type="ECO:0000256" key="2">
    <source>
        <dbReference type="ARBA" id="ARBA00022448"/>
    </source>
</evidence>
<reference evidence="9" key="2">
    <citation type="journal article" date="2021" name="PeerJ">
        <title>Extensive microbial diversity within the chicken gut microbiome revealed by metagenomics and culture.</title>
        <authorList>
            <person name="Gilroy R."/>
            <person name="Ravi A."/>
            <person name="Getino M."/>
            <person name="Pursley I."/>
            <person name="Horton D.L."/>
            <person name="Alikhan N.F."/>
            <person name="Baker D."/>
            <person name="Gharbi K."/>
            <person name="Hall N."/>
            <person name="Watson M."/>
            <person name="Adriaenssens E.M."/>
            <person name="Foster-Nyarko E."/>
            <person name="Jarju S."/>
            <person name="Secka A."/>
            <person name="Antonio M."/>
            <person name="Oren A."/>
            <person name="Chaudhuri R.R."/>
            <person name="La Ragione R."/>
            <person name="Hildebrand F."/>
            <person name="Pallen M.J."/>
        </authorList>
    </citation>
    <scope>NUCLEOTIDE SEQUENCE</scope>
    <source>
        <strain evidence="9">CHK165-10780</strain>
    </source>
</reference>
<dbReference type="Pfam" id="PF00005">
    <property type="entry name" value="ABC_tran"/>
    <property type="match status" value="1"/>
</dbReference>
<dbReference type="GO" id="GO:0043190">
    <property type="term" value="C:ATP-binding cassette (ABC) transporter complex"/>
    <property type="evidence" value="ECO:0007669"/>
    <property type="project" value="TreeGrafter"/>
</dbReference>
<evidence type="ECO:0000259" key="8">
    <source>
        <dbReference type="PROSITE" id="PS50893"/>
    </source>
</evidence>
<dbReference type="InterPro" id="IPR003439">
    <property type="entry name" value="ABC_transporter-like_ATP-bd"/>
</dbReference>
<dbReference type="CDD" id="cd03225">
    <property type="entry name" value="ABC_cobalt_CbiO_domain1"/>
    <property type="match status" value="1"/>
</dbReference>
<dbReference type="InterPro" id="IPR003593">
    <property type="entry name" value="AAA+_ATPase"/>
</dbReference>
<keyword evidence="5 9" id="KW-0067">ATP-binding</keyword>
<comment type="similarity">
    <text evidence="1">Belongs to the ABC transporter superfamily.</text>
</comment>
<dbReference type="InterPro" id="IPR050095">
    <property type="entry name" value="ECF_ABC_transporter_ATP-bd"/>
</dbReference>
<evidence type="ECO:0000256" key="5">
    <source>
        <dbReference type="ARBA" id="ARBA00022840"/>
    </source>
</evidence>
<evidence type="ECO:0000256" key="4">
    <source>
        <dbReference type="ARBA" id="ARBA00022741"/>
    </source>
</evidence>
<keyword evidence="4" id="KW-0547">Nucleotide-binding</keyword>
<dbReference type="GO" id="GO:0005524">
    <property type="term" value="F:ATP binding"/>
    <property type="evidence" value="ECO:0007669"/>
    <property type="project" value="UniProtKB-KW"/>
</dbReference>
<evidence type="ECO:0000256" key="6">
    <source>
        <dbReference type="ARBA" id="ARBA00022967"/>
    </source>
</evidence>
<sequence length="271" mass="30476">MKMKGIIHVDHLSFSYGKVNVFSDFSLSVNEGEFVSIVGCNKSGKTTLMKLLAGLLPSNGKISVNYVIADSKNIDYTAPTVGVLLGELDDQFLFDDVYHELAFPLENLALPKAEIDERIGKVTRLLKINDLVDRKIDKLTMSEKAKLLLAVAIIHDPKVLLLDSPFCMMKKSDRMEMIAILRYLVDQKGLTVLLTSNDLMDALYADYLYVLDNGRIAVEGDPIAVMREDKLIGRLNLELPFMVDLSNKLKLYGLLDEVIIDMDRMVDTLWK</sequence>
<gene>
    <name evidence="9" type="ORF">IAC85_00915</name>
</gene>
<dbReference type="SUPFAM" id="SSF52540">
    <property type="entry name" value="P-loop containing nucleoside triphosphate hydrolases"/>
    <property type="match status" value="1"/>
</dbReference>
<dbReference type="PANTHER" id="PTHR43553">
    <property type="entry name" value="HEAVY METAL TRANSPORTER"/>
    <property type="match status" value="1"/>
</dbReference>
<keyword evidence="2" id="KW-0813">Transport</keyword>
<organism evidence="9 10">
    <name type="scientific">Candidatus Faecenecus gallistercoris</name>
    <dbReference type="NCBI Taxonomy" id="2840793"/>
    <lineage>
        <taxon>Bacteria</taxon>
        <taxon>Bacillati</taxon>
        <taxon>Bacillota</taxon>
        <taxon>Bacillota incertae sedis</taxon>
        <taxon>Candidatus Faecenecus</taxon>
    </lineage>
</organism>
<evidence type="ECO:0000256" key="1">
    <source>
        <dbReference type="ARBA" id="ARBA00005417"/>
    </source>
</evidence>
<evidence type="ECO:0000256" key="3">
    <source>
        <dbReference type="ARBA" id="ARBA00022475"/>
    </source>
</evidence>
<dbReference type="Gene3D" id="3.40.50.300">
    <property type="entry name" value="P-loop containing nucleotide triphosphate hydrolases"/>
    <property type="match status" value="1"/>
</dbReference>
<dbReference type="SMART" id="SM00382">
    <property type="entry name" value="AAA"/>
    <property type="match status" value="1"/>
</dbReference>
<name>A0A9D1CL03_9FIRM</name>
<proteinExistence type="inferred from homology"/>
<evidence type="ECO:0000313" key="9">
    <source>
        <dbReference type="EMBL" id="HIQ64279.1"/>
    </source>
</evidence>
<protein>
    <submittedName>
        <fullName evidence="9">ATP-binding cassette domain-containing protein</fullName>
    </submittedName>
</protein>
<dbReference type="GO" id="GO:0016887">
    <property type="term" value="F:ATP hydrolysis activity"/>
    <property type="evidence" value="ECO:0007669"/>
    <property type="project" value="InterPro"/>
</dbReference>
<evidence type="ECO:0000256" key="7">
    <source>
        <dbReference type="ARBA" id="ARBA00023136"/>
    </source>
</evidence>
<dbReference type="AlphaFoldDB" id="A0A9D1CL03"/>
<dbReference type="Proteomes" id="UP000886725">
    <property type="component" value="Unassembled WGS sequence"/>
</dbReference>
<comment type="caution">
    <text evidence="9">The sequence shown here is derived from an EMBL/GenBank/DDBJ whole genome shotgun (WGS) entry which is preliminary data.</text>
</comment>
<keyword evidence="7" id="KW-0472">Membrane</keyword>
<keyword evidence="6" id="KW-1278">Translocase</keyword>
<reference evidence="9" key="1">
    <citation type="submission" date="2020-10" db="EMBL/GenBank/DDBJ databases">
        <authorList>
            <person name="Gilroy R."/>
        </authorList>
    </citation>
    <scope>NUCLEOTIDE SEQUENCE</scope>
    <source>
        <strain evidence="9">CHK165-10780</strain>
    </source>
</reference>
<dbReference type="InterPro" id="IPR015856">
    <property type="entry name" value="ABC_transpr_CbiO/EcfA_su"/>
</dbReference>